<proteinExistence type="predicted"/>
<evidence type="ECO:0000259" key="2">
    <source>
        <dbReference type="Pfam" id="PF07853"/>
    </source>
</evidence>
<dbReference type="GO" id="GO:0009636">
    <property type="term" value="P:response to toxic substance"/>
    <property type="evidence" value="ECO:0007669"/>
    <property type="project" value="TreeGrafter"/>
</dbReference>
<feature type="domain" description="DUF1648" evidence="2">
    <location>
        <begin position="14"/>
        <end position="58"/>
    </location>
</feature>
<dbReference type="KEGG" id="bpor:BPO_0948"/>
<dbReference type="AlphaFoldDB" id="A0AAU0F1K2"/>
<gene>
    <name evidence="3" type="ORF">BPO_0948</name>
</gene>
<evidence type="ECO:0000313" key="4">
    <source>
        <dbReference type="Proteomes" id="UP001432059"/>
    </source>
</evidence>
<evidence type="ECO:0000256" key="1">
    <source>
        <dbReference type="SAM" id="Phobius"/>
    </source>
</evidence>
<reference evidence="3" key="1">
    <citation type="submission" date="2023-10" db="EMBL/GenBank/DDBJ databases">
        <title>Characterization and whole genome sequencing of a novel strain of Bergeyella porcorum QD2021 isolated from pig.</title>
        <authorList>
            <person name="Liu G."/>
            <person name="Chen C."/>
            <person name="Han X."/>
        </authorList>
    </citation>
    <scope>NUCLEOTIDE SEQUENCE</scope>
    <source>
        <strain evidence="3">QD2021</strain>
    </source>
</reference>
<dbReference type="RefSeq" id="WP_327985205.1">
    <property type="nucleotide sequence ID" value="NZ_CP136426.1"/>
</dbReference>
<name>A0AAU0F1K2_9FLAO</name>
<dbReference type="InterPro" id="IPR012867">
    <property type="entry name" value="DUF1648"/>
</dbReference>
<dbReference type="PANTHER" id="PTHR37810:SF5">
    <property type="entry name" value="IMMUNITY PROTEIN SDPI"/>
    <property type="match status" value="1"/>
</dbReference>
<keyword evidence="1" id="KW-0472">Membrane</keyword>
<dbReference type="EMBL" id="CP136426">
    <property type="protein sequence ID" value="WOC51595.1"/>
    <property type="molecule type" value="Genomic_DNA"/>
</dbReference>
<feature type="transmembrane region" description="Helical" evidence="1">
    <location>
        <begin position="119"/>
        <end position="142"/>
    </location>
</feature>
<keyword evidence="1" id="KW-0812">Transmembrane</keyword>
<dbReference type="Proteomes" id="UP001432059">
    <property type="component" value="Chromosome"/>
</dbReference>
<organism evidence="3 4">
    <name type="scientific">Bergeyella porcorum</name>
    <dbReference type="NCBI Taxonomy" id="1735111"/>
    <lineage>
        <taxon>Bacteria</taxon>
        <taxon>Pseudomonadati</taxon>
        <taxon>Bacteroidota</taxon>
        <taxon>Flavobacteriia</taxon>
        <taxon>Flavobacteriales</taxon>
        <taxon>Weeksellaceae</taxon>
        <taxon>Bergeyella</taxon>
    </lineage>
</organism>
<keyword evidence="1" id="KW-1133">Transmembrane helix</keyword>
<accession>A0AAU0F1K2</accession>
<keyword evidence="4" id="KW-1185">Reference proteome</keyword>
<feature type="transmembrane region" description="Helical" evidence="1">
    <location>
        <begin position="89"/>
        <end position="107"/>
    </location>
</feature>
<evidence type="ECO:0000313" key="3">
    <source>
        <dbReference type="EMBL" id="WOC51595.1"/>
    </source>
</evidence>
<sequence>MKLYKIFNLISLFLIIATGIYAGVEYPSLPEQIPTHFNLSGEPDSWGSKATIWILVAVSIFLYFLLSFLPKMDILATNNVMKNVELRQLMVNVLLFLVSLLFFYIVYETIQVGKGLKQNLGNGTFVFVALILLVSLGFNWYAAKKQKEENNLNNALEEKK</sequence>
<dbReference type="Pfam" id="PF07853">
    <property type="entry name" value="DUF1648"/>
    <property type="match status" value="1"/>
</dbReference>
<feature type="transmembrane region" description="Helical" evidence="1">
    <location>
        <begin position="46"/>
        <end position="69"/>
    </location>
</feature>
<protein>
    <recommendedName>
        <fullName evidence="2">DUF1648 domain-containing protein</fullName>
    </recommendedName>
</protein>
<dbReference type="PANTHER" id="PTHR37810">
    <property type="entry name" value="IMMUNITY PROTEIN SDPI"/>
    <property type="match status" value="1"/>
</dbReference>